<reference evidence="2" key="1">
    <citation type="submission" date="2020-09" db="EMBL/GenBank/DDBJ databases">
        <title>Genome-Enabled Discovery of Anthraquinone Biosynthesis in Senna tora.</title>
        <authorList>
            <person name="Kang S.-H."/>
            <person name="Pandey R.P."/>
            <person name="Lee C.-M."/>
            <person name="Sim J.-S."/>
            <person name="Jeong J.-T."/>
            <person name="Choi B.-S."/>
            <person name="Jung M."/>
            <person name="Ginzburg D."/>
            <person name="Zhao K."/>
            <person name="Won S.Y."/>
            <person name="Oh T.-J."/>
            <person name="Yu Y."/>
            <person name="Kim N.-H."/>
            <person name="Lee O.R."/>
            <person name="Lee T.-H."/>
            <person name="Bashyal P."/>
            <person name="Kim T.-S."/>
            <person name="Lee W.-H."/>
            <person name="Kawkins C."/>
            <person name="Kim C.-K."/>
            <person name="Kim J.S."/>
            <person name="Ahn B.O."/>
            <person name="Rhee S.Y."/>
            <person name="Sohng J.K."/>
        </authorList>
    </citation>
    <scope>NUCLEOTIDE SEQUENCE</scope>
    <source>
        <tissue evidence="2">Leaf</tissue>
    </source>
</reference>
<name>A0A834TNR9_9FABA</name>
<keyword evidence="3" id="KW-1185">Reference proteome</keyword>
<sequence length="51" mass="6082">MEEEEVVEEWVWVKKARKYRGRSKSLKRRRSGGRRKLQEMGEEVVMGGDSK</sequence>
<feature type="compositionally biased region" description="Basic residues" evidence="1">
    <location>
        <begin position="23"/>
        <end position="35"/>
    </location>
</feature>
<evidence type="ECO:0000313" key="3">
    <source>
        <dbReference type="Proteomes" id="UP000634136"/>
    </source>
</evidence>
<accession>A0A834TNR9</accession>
<dbReference type="EMBL" id="JAAIUW010000007">
    <property type="protein sequence ID" value="KAF7824814.1"/>
    <property type="molecule type" value="Genomic_DNA"/>
</dbReference>
<evidence type="ECO:0000313" key="2">
    <source>
        <dbReference type="EMBL" id="KAF7824814.1"/>
    </source>
</evidence>
<gene>
    <name evidence="2" type="ORF">G2W53_022958</name>
</gene>
<organism evidence="2 3">
    <name type="scientific">Senna tora</name>
    <dbReference type="NCBI Taxonomy" id="362788"/>
    <lineage>
        <taxon>Eukaryota</taxon>
        <taxon>Viridiplantae</taxon>
        <taxon>Streptophyta</taxon>
        <taxon>Embryophyta</taxon>
        <taxon>Tracheophyta</taxon>
        <taxon>Spermatophyta</taxon>
        <taxon>Magnoliopsida</taxon>
        <taxon>eudicotyledons</taxon>
        <taxon>Gunneridae</taxon>
        <taxon>Pentapetalae</taxon>
        <taxon>rosids</taxon>
        <taxon>fabids</taxon>
        <taxon>Fabales</taxon>
        <taxon>Fabaceae</taxon>
        <taxon>Caesalpinioideae</taxon>
        <taxon>Cassia clade</taxon>
        <taxon>Senna</taxon>
    </lineage>
</organism>
<evidence type="ECO:0000256" key="1">
    <source>
        <dbReference type="SAM" id="MobiDB-lite"/>
    </source>
</evidence>
<dbReference type="AlphaFoldDB" id="A0A834TNR9"/>
<dbReference type="Proteomes" id="UP000634136">
    <property type="component" value="Unassembled WGS sequence"/>
</dbReference>
<proteinExistence type="predicted"/>
<comment type="caution">
    <text evidence="2">The sequence shown here is derived from an EMBL/GenBank/DDBJ whole genome shotgun (WGS) entry which is preliminary data.</text>
</comment>
<protein>
    <submittedName>
        <fullName evidence="2">Uncharacterized protein</fullName>
    </submittedName>
</protein>
<feature type="region of interest" description="Disordered" evidence="1">
    <location>
        <begin position="23"/>
        <end position="51"/>
    </location>
</feature>